<dbReference type="FunFam" id="3.90.640.10:FF:000040">
    <property type="entry name" value="Actin-like protein ARP6"/>
    <property type="match status" value="1"/>
</dbReference>
<dbReference type="SUPFAM" id="SSF53067">
    <property type="entry name" value="Actin-like ATPase domain"/>
    <property type="match status" value="2"/>
</dbReference>
<dbReference type="GO" id="GO:0000812">
    <property type="term" value="C:Swr1 complex"/>
    <property type="evidence" value="ECO:0007669"/>
    <property type="project" value="EnsemblFungi"/>
</dbReference>
<protein>
    <recommendedName>
        <fullName evidence="4">Actin-like protein ARP6</fullName>
    </recommendedName>
    <alternativeName>
        <fullName evidence="12">Actin-like protein arp6</fullName>
    </alternativeName>
</protein>
<evidence type="ECO:0000256" key="3">
    <source>
        <dbReference type="ARBA" id="ARBA00005665"/>
    </source>
</evidence>
<dbReference type="InterPro" id="IPR043129">
    <property type="entry name" value="ATPase_NBD"/>
</dbReference>
<keyword evidence="10" id="KW-0539">Nucleus</keyword>
<keyword evidence="8" id="KW-0010">Activator</keyword>
<dbReference type="CDD" id="cd10210">
    <property type="entry name" value="ASKHA_NBD_Arp6"/>
    <property type="match status" value="1"/>
</dbReference>
<gene>
    <name evidence="13" type="primary">TPHA0A01830</name>
    <name evidence="13" type="ordered locus">TPHA_0A01830</name>
</gene>
<evidence type="ECO:0000256" key="12">
    <source>
        <dbReference type="ARBA" id="ARBA00073820"/>
    </source>
</evidence>
<comment type="similarity">
    <text evidence="3">Belongs to the actin family. ARP6 subfamily.</text>
</comment>
<proteinExistence type="inferred from homology"/>
<keyword evidence="6" id="KW-0156">Chromatin regulator</keyword>
<name>G8BMY8_TETPH</name>
<dbReference type="Gene3D" id="3.90.640.10">
    <property type="entry name" value="Actin, Chain A, domain 4"/>
    <property type="match status" value="1"/>
</dbReference>
<dbReference type="GeneID" id="11532685"/>
<dbReference type="InterPro" id="IPR004000">
    <property type="entry name" value="Actin"/>
</dbReference>
<dbReference type="HOGENOM" id="CLU_027965_1_1_1"/>
<comment type="subcellular location">
    <subcellularLocation>
        <location evidence="2">Cytoplasm</location>
    </subcellularLocation>
    <subcellularLocation>
        <location evidence="1">Nucleus</location>
    </subcellularLocation>
</comment>
<dbReference type="AlphaFoldDB" id="G8BMY8"/>
<organism evidence="13 14">
    <name type="scientific">Tetrapisispora phaffii (strain ATCC 24235 / CBS 4417 / NBRC 1672 / NRRL Y-8282 / UCD 70-5)</name>
    <name type="common">Yeast</name>
    <name type="synonym">Fabospora phaffii</name>
    <dbReference type="NCBI Taxonomy" id="1071381"/>
    <lineage>
        <taxon>Eukaryota</taxon>
        <taxon>Fungi</taxon>
        <taxon>Dikarya</taxon>
        <taxon>Ascomycota</taxon>
        <taxon>Saccharomycotina</taxon>
        <taxon>Saccharomycetes</taxon>
        <taxon>Saccharomycetales</taxon>
        <taxon>Saccharomycetaceae</taxon>
        <taxon>Tetrapisispora</taxon>
    </lineage>
</organism>
<evidence type="ECO:0000313" key="13">
    <source>
        <dbReference type="EMBL" id="CCE61266.1"/>
    </source>
</evidence>
<dbReference type="OMA" id="FFEEYEC"/>
<dbReference type="GO" id="GO:0031491">
    <property type="term" value="F:nucleosome binding"/>
    <property type="evidence" value="ECO:0007669"/>
    <property type="project" value="EnsemblFungi"/>
</dbReference>
<evidence type="ECO:0000256" key="2">
    <source>
        <dbReference type="ARBA" id="ARBA00004496"/>
    </source>
</evidence>
<dbReference type="KEGG" id="tpf:TPHA_0A01830"/>
<evidence type="ECO:0000256" key="8">
    <source>
        <dbReference type="ARBA" id="ARBA00023159"/>
    </source>
</evidence>
<evidence type="ECO:0000256" key="10">
    <source>
        <dbReference type="ARBA" id="ARBA00023242"/>
    </source>
</evidence>
<dbReference type="GO" id="GO:0005737">
    <property type="term" value="C:cytoplasm"/>
    <property type="evidence" value="ECO:0007669"/>
    <property type="project" value="UniProtKB-SubCell"/>
</dbReference>
<keyword evidence="7" id="KW-0805">Transcription regulation</keyword>
<dbReference type="Pfam" id="PF00022">
    <property type="entry name" value="Actin"/>
    <property type="match status" value="1"/>
</dbReference>
<evidence type="ECO:0000256" key="11">
    <source>
        <dbReference type="ARBA" id="ARBA00025222"/>
    </source>
</evidence>
<keyword evidence="5" id="KW-0963">Cytoplasm</keyword>
<dbReference type="GO" id="GO:0006338">
    <property type="term" value="P:chromatin remodeling"/>
    <property type="evidence" value="ECO:0007669"/>
    <property type="project" value="EnsemblFungi"/>
</dbReference>
<keyword evidence="14" id="KW-1185">Reference proteome</keyword>
<keyword evidence="9" id="KW-0804">Transcription</keyword>
<sequence>MGEAPLLIDNGSYEIKFGYSNQETPFVALNALAKDKYETYYLSNQINNIKDISSVSIKRPHQLGQLVSWELEHEIWDYCFYNGDDFKGFEVNEDSENHLVLTETPMTLPELSRNTDQVVFEEYGFDSLYKAPAANFIPFIKNDDNSFIRLSGKSKTYLDGSKENNYQDFNLVIDSGYNCSWIIPMIKGVPYYKAVKKMDMGGRFLNGLLKETISYRHYDVTDESMLVNNIKENCMFISPVSYIESFKKKALTKVEYVLPDFQTSFMGYVRDMKKHSTLPEHSQSIILEDELFSVPEGFFHPEMANVLKPGIIETILESLFILPESLRSLMVNNIVCTGGNFNIPNFGSRIYTELQKQVQTEWVCDVSIPKANAELQNWKAMKSFTENNEELYKHTRVTKQEYNEHGFEWTTKQRFGYQNWL</sequence>
<dbReference type="OrthoDB" id="6220758at2759"/>
<evidence type="ECO:0000313" key="14">
    <source>
        <dbReference type="Proteomes" id="UP000005666"/>
    </source>
</evidence>
<reference evidence="13 14" key="1">
    <citation type="journal article" date="2011" name="Proc. Natl. Acad. Sci. U.S.A.">
        <title>Evolutionary erosion of yeast sex chromosomes by mating-type switching accidents.</title>
        <authorList>
            <person name="Gordon J.L."/>
            <person name="Armisen D."/>
            <person name="Proux-Wera E."/>
            <person name="Oheigeartaigh S.S."/>
            <person name="Byrne K.P."/>
            <person name="Wolfe K.H."/>
        </authorList>
    </citation>
    <scope>NUCLEOTIDE SEQUENCE [LARGE SCALE GENOMIC DNA]</scope>
    <source>
        <strain evidence="14">ATCC 24235 / CBS 4417 / NBRC 1672 / NRRL Y-8282 / UCD 70-5</strain>
    </source>
</reference>
<accession>G8BMY8</accession>
<evidence type="ECO:0000256" key="1">
    <source>
        <dbReference type="ARBA" id="ARBA00004123"/>
    </source>
</evidence>
<evidence type="ECO:0000256" key="4">
    <source>
        <dbReference type="ARBA" id="ARBA00018633"/>
    </source>
</evidence>
<dbReference type="eggNOG" id="KOG0680">
    <property type="taxonomic scope" value="Eukaryota"/>
</dbReference>
<evidence type="ECO:0000256" key="9">
    <source>
        <dbReference type="ARBA" id="ARBA00023163"/>
    </source>
</evidence>
<dbReference type="Proteomes" id="UP000005666">
    <property type="component" value="Chromosome 1"/>
</dbReference>
<comment type="function">
    <text evidence="11">Component of the SWR1 complex which mediates the ATP-dependent exchange of histone H2A for the H2A variant HZT1 leading to transcriptional regulation of selected genes by chromatin remodeling. Involved in chromosome stability.</text>
</comment>
<dbReference type="GO" id="GO:0034399">
    <property type="term" value="C:nuclear periphery"/>
    <property type="evidence" value="ECO:0007669"/>
    <property type="project" value="EnsemblFungi"/>
</dbReference>
<dbReference type="SMART" id="SM00268">
    <property type="entry name" value="ACTIN"/>
    <property type="match status" value="1"/>
</dbReference>
<evidence type="ECO:0000256" key="7">
    <source>
        <dbReference type="ARBA" id="ARBA00023015"/>
    </source>
</evidence>
<dbReference type="STRING" id="1071381.G8BMY8"/>
<dbReference type="EMBL" id="HE612856">
    <property type="protein sequence ID" value="CCE61266.1"/>
    <property type="molecule type" value="Genomic_DNA"/>
</dbReference>
<dbReference type="Gene3D" id="3.30.420.40">
    <property type="match status" value="2"/>
</dbReference>
<evidence type="ECO:0000256" key="6">
    <source>
        <dbReference type="ARBA" id="ARBA00022853"/>
    </source>
</evidence>
<dbReference type="RefSeq" id="XP_003683700.1">
    <property type="nucleotide sequence ID" value="XM_003683652.1"/>
</dbReference>
<dbReference type="PANTHER" id="PTHR11937">
    <property type="entry name" value="ACTIN"/>
    <property type="match status" value="1"/>
</dbReference>
<evidence type="ECO:0000256" key="5">
    <source>
        <dbReference type="ARBA" id="ARBA00022490"/>
    </source>
</evidence>